<feature type="region of interest" description="Disordered" evidence="1">
    <location>
        <begin position="139"/>
        <end position="219"/>
    </location>
</feature>
<feature type="compositionally biased region" description="Basic and acidic residues" evidence="1">
    <location>
        <begin position="193"/>
        <end position="206"/>
    </location>
</feature>
<feature type="region of interest" description="Disordered" evidence="1">
    <location>
        <begin position="1"/>
        <end position="31"/>
    </location>
</feature>
<dbReference type="PANTHER" id="PTHR31903">
    <property type="entry name" value="F12F1.11-RELATED"/>
    <property type="match status" value="1"/>
</dbReference>
<dbReference type="Proteomes" id="UP001153076">
    <property type="component" value="Unassembled WGS sequence"/>
</dbReference>
<comment type="caution">
    <text evidence="2">The sequence shown here is derived from an EMBL/GenBank/DDBJ whole genome shotgun (WGS) entry which is preliminary data.</text>
</comment>
<sequence length="272" mass="29754">MKLNKSKGKVHPSPSSSSSSSSSPSSSSLSVCSNDPISSLNQLLPAAILTLISVLSLQDREVLAYMISRSLHPSPSPSPSPAPVLKSSKKSGSTRQHIHKSPIFDCDCFECYTAYWFRWDSSPHRELIHQAIEAFEDPLATTEQPKKTGRSTRRREKEKAVARCETPVAEIKKKSPEIAPGVGSPSENGETPTSERKEREREEEMNGGHGKQLQQQHKGLARKMLPDVIGGVCISWDAITVNGRTHRGGEGDQGDVMGMRVETGFCMQNCNV</sequence>
<accession>A0A9Q1QR53</accession>
<dbReference type="AlphaFoldDB" id="A0A9Q1QR53"/>
<evidence type="ECO:0000313" key="2">
    <source>
        <dbReference type="EMBL" id="KAJ8451497.1"/>
    </source>
</evidence>
<dbReference type="PANTHER" id="PTHR31903:SF4">
    <property type="entry name" value="OS11G0490300 PROTEIN"/>
    <property type="match status" value="1"/>
</dbReference>
<protein>
    <submittedName>
        <fullName evidence="2">Uncharacterized protein</fullName>
    </submittedName>
</protein>
<keyword evidence="3" id="KW-1185">Reference proteome</keyword>
<dbReference type="OrthoDB" id="1937859at2759"/>
<name>A0A9Q1QR53_9CARY</name>
<dbReference type="EMBL" id="JAKOGI010000008">
    <property type="protein sequence ID" value="KAJ8451497.1"/>
    <property type="molecule type" value="Genomic_DNA"/>
</dbReference>
<feature type="compositionally biased region" description="Low complexity" evidence="1">
    <location>
        <begin position="12"/>
        <end position="28"/>
    </location>
</feature>
<evidence type="ECO:0000313" key="3">
    <source>
        <dbReference type="Proteomes" id="UP001153076"/>
    </source>
</evidence>
<feature type="region of interest" description="Disordered" evidence="1">
    <location>
        <begin position="70"/>
        <end position="96"/>
    </location>
</feature>
<organism evidence="2 3">
    <name type="scientific">Carnegiea gigantea</name>
    <dbReference type="NCBI Taxonomy" id="171969"/>
    <lineage>
        <taxon>Eukaryota</taxon>
        <taxon>Viridiplantae</taxon>
        <taxon>Streptophyta</taxon>
        <taxon>Embryophyta</taxon>
        <taxon>Tracheophyta</taxon>
        <taxon>Spermatophyta</taxon>
        <taxon>Magnoliopsida</taxon>
        <taxon>eudicotyledons</taxon>
        <taxon>Gunneridae</taxon>
        <taxon>Pentapetalae</taxon>
        <taxon>Caryophyllales</taxon>
        <taxon>Cactineae</taxon>
        <taxon>Cactaceae</taxon>
        <taxon>Cactoideae</taxon>
        <taxon>Echinocereeae</taxon>
        <taxon>Carnegiea</taxon>
    </lineage>
</organism>
<reference evidence="2" key="1">
    <citation type="submission" date="2022-04" db="EMBL/GenBank/DDBJ databases">
        <title>Carnegiea gigantea Genome sequencing and assembly v2.</title>
        <authorList>
            <person name="Copetti D."/>
            <person name="Sanderson M.J."/>
            <person name="Burquez A."/>
            <person name="Wojciechowski M.F."/>
        </authorList>
    </citation>
    <scope>NUCLEOTIDE SEQUENCE</scope>
    <source>
        <strain evidence="2">SGP5-SGP5p</strain>
        <tissue evidence="2">Aerial part</tissue>
    </source>
</reference>
<proteinExistence type="predicted"/>
<gene>
    <name evidence="2" type="ORF">Cgig2_018131</name>
</gene>
<feature type="compositionally biased region" description="Basic residues" evidence="1">
    <location>
        <begin position="1"/>
        <end position="10"/>
    </location>
</feature>
<evidence type="ECO:0000256" key="1">
    <source>
        <dbReference type="SAM" id="MobiDB-lite"/>
    </source>
</evidence>